<proteinExistence type="predicted"/>
<feature type="transmembrane region" description="Helical" evidence="1">
    <location>
        <begin position="49"/>
        <end position="71"/>
    </location>
</feature>
<evidence type="ECO:0000256" key="1">
    <source>
        <dbReference type="SAM" id="Phobius"/>
    </source>
</evidence>
<dbReference type="AlphaFoldDB" id="A0A167TLU1"/>
<name>A0A167TLU1_9AGAM</name>
<accession>A0A167TLU1</accession>
<evidence type="ECO:0000313" key="3">
    <source>
        <dbReference type="Proteomes" id="UP000076532"/>
    </source>
</evidence>
<reference evidence="2 3" key="1">
    <citation type="journal article" date="2016" name="Mol. Biol. Evol.">
        <title>Comparative Genomics of Early-Diverging Mushroom-Forming Fungi Provides Insights into the Origins of Lignocellulose Decay Capabilities.</title>
        <authorList>
            <person name="Nagy L.G."/>
            <person name="Riley R."/>
            <person name="Tritt A."/>
            <person name="Adam C."/>
            <person name="Daum C."/>
            <person name="Floudas D."/>
            <person name="Sun H."/>
            <person name="Yadav J.S."/>
            <person name="Pangilinan J."/>
            <person name="Larsson K.H."/>
            <person name="Matsuura K."/>
            <person name="Barry K."/>
            <person name="Labutti K."/>
            <person name="Kuo R."/>
            <person name="Ohm R.A."/>
            <person name="Bhattacharya S.S."/>
            <person name="Shirouzu T."/>
            <person name="Yoshinaga Y."/>
            <person name="Martin F.M."/>
            <person name="Grigoriev I.V."/>
            <person name="Hibbett D.S."/>
        </authorList>
    </citation>
    <scope>NUCLEOTIDE SEQUENCE [LARGE SCALE GENOMIC DNA]</scope>
    <source>
        <strain evidence="2 3">CBS 109695</strain>
    </source>
</reference>
<keyword evidence="1" id="KW-0472">Membrane</keyword>
<keyword evidence="1" id="KW-0812">Transmembrane</keyword>
<gene>
    <name evidence="2" type="ORF">FIBSPDRAFT_941692</name>
</gene>
<protein>
    <submittedName>
        <fullName evidence="2">Uncharacterized protein</fullName>
    </submittedName>
</protein>
<organism evidence="2 3">
    <name type="scientific">Athelia psychrophila</name>
    <dbReference type="NCBI Taxonomy" id="1759441"/>
    <lineage>
        <taxon>Eukaryota</taxon>
        <taxon>Fungi</taxon>
        <taxon>Dikarya</taxon>
        <taxon>Basidiomycota</taxon>
        <taxon>Agaricomycotina</taxon>
        <taxon>Agaricomycetes</taxon>
        <taxon>Agaricomycetidae</taxon>
        <taxon>Atheliales</taxon>
        <taxon>Atheliaceae</taxon>
        <taxon>Athelia</taxon>
    </lineage>
</organism>
<keyword evidence="1" id="KW-1133">Transmembrane helix</keyword>
<sequence>MLGSIILLLFALLGIQLLIWWFQLVLFIILVRLCNDFLLALGNLLHAGVLMWITHVPANVSALLACLVTYGSETISYSQFMLQGPICSSPPRLLFIFGFLQHAILDTRLLECILHSGVDWERVSEGCAQASCHRADELLIIKVPNMRGALEQG</sequence>
<keyword evidence="3" id="KW-1185">Reference proteome</keyword>
<dbReference type="Proteomes" id="UP000076532">
    <property type="component" value="Unassembled WGS sequence"/>
</dbReference>
<evidence type="ECO:0000313" key="2">
    <source>
        <dbReference type="EMBL" id="KZP03071.1"/>
    </source>
</evidence>
<dbReference type="EMBL" id="KV418175">
    <property type="protein sequence ID" value="KZP03071.1"/>
    <property type="molecule type" value="Genomic_DNA"/>
</dbReference>
<feature type="transmembrane region" description="Helical" evidence="1">
    <location>
        <begin position="7"/>
        <end position="29"/>
    </location>
</feature>